<dbReference type="InterPro" id="IPR051086">
    <property type="entry name" value="RNase_D-like"/>
</dbReference>
<gene>
    <name evidence="3" type="ORF">GA0111570_104220</name>
</gene>
<evidence type="ECO:0000313" key="3">
    <source>
        <dbReference type="EMBL" id="SDB83952.1"/>
    </source>
</evidence>
<dbReference type="STRING" id="1577474.GA0111570_104220"/>
<dbReference type="SUPFAM" id="SSF53098">
    <property type="entry name" value="Ribonuclease H-like"/>
    <property type="match status" value="1"/>
</dbReference>
<organism evidence="3 4">
    <name type="scientific">Raineyella antarctica</name>
    <dbReference type="NCBI Taxonomy" id="1577474"/>
    <lineage>
        <taxon>Bacteria</taxon>
        <taxon>Bacillati</taxon>
        <taxon>Actinomycetota</taxon>
        <taxon>Actinomycetes</taxon>
        <taxon>Propionibacteriales</taxon>
        <taxon>Propionibacteriaceae</taxon>
        <taxon>Raineyella</taxon>
    </lineage>
</organism>
<name>A0A1G6GPK2_9ACTN</name>
<dbReference type="Gene3D" id="3.30.420.10">
    <property type="entry name" value="Ribonuclease H-like superfamily/Ribonuclease H"/>
    <property type="match status" value="1"/>
</dbReference>
<dbReference type="Gene3D" id="1.10.150.80">
    <property type="entry name" value="HRDC domain"/>
    <property type="match status" value="2"/>
</dbReference>
<dbReference type="Proteomes" id="UP000199086">
    <property type="component" value="Unassembled WGS sequence"/>
</dbReference>
<evidence type="ECO:0000259" key="2">
    <source>
        <dbReference type="PROSITE" id="PS50967"/>
    </source>
</evidence>
<dbReference type="GO" id="GO:0006139">
    <property type="term" value="P:nucleobase-containing compound metabolic process"/>
    <property type="evidence" value="ECO:0007669"/>
    <property type="project" value="InterPro"/>
</dbReference>
<dbReference type="Pfam" id="PF00570">
    <property type="entry name" value="HRDC"/>
    <property type="match status" value="1"/>
</dbReference>
<dbReference type="InterPro" id="IPR044876">
    <property type="entry name" value="HRDC_dom_sf"/>
</dbReference>
<dbReference type="InterPro" id="IPR010997">
    <property type="entry name" value="HRDC-like_sf"/>
</dbReference>
<dbReference type="EMBL" id="FMYF01000004">
    <property type="protein sequence ID" value="SDB83952.1"/>
    <property type="molecule type" value="Genomic_DNA"/>
</dbReference>
<evidence type="ECO:0000313" key="4">
    <source>
        <dbReference type="Proteomes" id="UP000199086"/>
    </source>
</evidence>
<dbReference type="Pfam" id="PF01612">
    <property type="entry name" value="DNA_pol_A_exo1"/>
    <property type="match status" value="1"/>
</dbReference>
<dbReference type="PANTHER" id="PTHR47649">
    <property type="entry name" value="RIBONUCLEASE D"/>
    <property type="match status" value="1"/>
</dbReference>
<dbReference type="CDD" id="cd06142">
    <property type="entry name" value="RNaseD_exo"/>
    <property type="match status" value="1"/>
</dbReference>
<dbReference type="SUPFAM" id="SSF47819">
    <property type="entry name" value="HRDC-like"/>
    <property type="match status" value="1"/>
</dbReference>
<feature type="region of interest" description="Disordered" evidence="1">
    <location>
        <begin position="341"/>
        <end position="360"/>
    </location>
</feature>
<feature type="domain" description="HRDC" evidence="2">
    <location>
        <begin position="261"/>
        <end position="341"/>
    </location>
</feature>
<dbReference type="InterPro" id="IPR041605">
    <property type="entry name" value="Exo_C"/>
</dbReference>
<dbReference type="InterPro" id="IPR036397">
    <property type="entry name" value="RNaseH_sf"/>
</dbReference>
<dbReference type="GO" id="GO:0003676">
    <property type="term" value="F:nucleic acid binding"/>
    <property type="evidence" value="ECO:0007669"/>
    <property type="project" value="InterPro"/>
</dbReference>
<feature type="region of interest" description="Disordered" evidence="1">
    <location>
        <begin position="1"/>
        <end position="45"/>
    </location>
</feature>
<proteinExistence type="predicted"/>
<dbReference type="PROSITE" id="PS50967">
    <property type="entry name" value="HRDC"/>
    <property type="match status" value="1"/>
</dbReference>
<dbReference type="GO" id="GO:0008408">
    <property type="term" value="F:3'-5' exonuclease activity"/>
    <property type="evidence" value="ECO:0007669"/>
    <property type="project" value="InterPro"/>
</dbReference>
<dbReference type="Pfam" id="PF18305">
    <property type="entry name" value="DNA_pol_A_exoN"/>
    <property type="match status" value="1"/>
</dbReference>
<dbReference type="PANTHER" id="PTHR47649:SF1">
    <property type="entry name" value="RIBONUCLEASE D"/>
    <property type="match status" value="1"/>
</dbReference>
<accession>A0A1G6GPK2</accession>
<protein>
    <submittedName>
        <fullName evidence="3">Ribonuclease D</fullName>
    </submittedName>
</protein>
<dbReference type="InterPro" id="IPR002121">
    <property type="entry name" value="HRDC_dom"/>
</dbReference>
<evidence type="ECO:0000256" key="1">
    <source>
        <dbReference type="SAM" id="MobiDB-lite"/>
    </source>
</evidence>
<reference evidence="3 4" key="1">
    <citation type="submission" date="2016-06" db="EMBL/GenBank/DDBJ databases">
        <authorList>
            <person name="Olsen C.W."/>
            <person name="Carey S."/>
            <person name="Hinshaw L."/>
            <person name="Karasin A.I."/>
        </authorList>
    </citation>
    <scope>NUCLEOTIDE SEQUENCE [LARGE SCALE GENOMIC DNA]</scope>
    <source>
        <strain evidence="3 4">LZ-22</strain>
    </source>
</reference>
<dbReference type="SMART" id="SM00341">
    <property type="entry name" value="HRDC"/>
    <property type="match status" value="1"/>
</dbReference>
<dbReference type="SMART" id="SM00474">
    <property type="entry name" value="35EXOc"/>
    <property type="match status" value="1"/>
</dbReference>
<dbReference type="InterPro" id="IPR012337">
    <property type="entry name" value="RNaseH-like_sf"/>
</dbReference>
<dbReference type="InterPro" id="IPR002562">
    <property type="entry name" value="3'-5'_exonuclease_dom"/>
</dbReference>
<keyword evidence="4" id="KW-1185">Reference proteome</keyword>
<dbReference type="AlphaFoldDB" id="A0A1G6GPK2"/>
<sequence>MSPTDGDPALPHPTDADPPSSVEHPTLDTATLPEEELPVLRAPKDGVPVVSDTQAAYEELVAALAAGEGPVGIDTERAHGFRYSPKAWLIQLRRRGSGTFLLDPDALAPADELADLSALREAIGDAEWIIHAASQDLPCLVEVGLRPSTIFDTELAGRLLGYPRVSLGAMAERFCGVHLLKEHSAADWSTRPLPEDWLVYAALDVELLRDLRDAIAEELRIAGKDEWARQEFAYLVQEAGTPKTPREEPWRRVSGIHDIRSRRELALVRELWQTREAIAARRDKAPGRLLNDRVIIAAATRKGLTAGTVGEMSGFHKGVAKRYLNDWSDAVRRVEAMDPTDYPALRPPRRGNGAPRTWQGHHPEAYARFMAAREAMNKLAEEHQLPPENLLTPDTWHRLCWEPPTPLSPATVEEHLAAAGARPWQRDLVRDALAQALATTA</sequence>
<dbReference type="GO" id="GO:0000166">
    <property type="term" value="F:nucleotide binding"/>
    <property type="evidence" value="ECO:0007669"/>
    <property type="project" value="InterPro"/>
</dbReference>